<sequence>IRIKTGATAFSFSTSAKQELYPDMANLVGFKMDVRFVMDVEGIEHDLCSAEASCNGDKDCKVVPDEDKPNRKIKDDLD</sequence>
<name>A0A1X2HFZ6_SYNRA</name>
<accession>A0A1X2HFZ6</accession>
<dbReference type="STRING" id="13706.A0A1X2HFZ6"/>
<comment type="caution">
    <text evidence="2">The sequence shown here is derived from an EMBL/GenBank/DDBJ whole genome shotgun (WGS) entry which is preliminary data.</text>
</comment>
<gene>
    <name evidence="2" type="ORF">BCR43DRAFT_417555</name>
</gene>
<keyword evidence="3" id="KW-1185">Reference proteome</keyword>
<evidence type="ECO:0000256" key="1">
    <source>
        <dbReference type="SAM" id="MobiDB-lite"/>
    </source>
</evidence>
<feature type="non-terminal residue" evidence="2">
    <location>
        <position position="78"/>
    </location>
</feature>
<dbReference type="OrthoDB" id="2255497at2759"/>
<reference evidence="2 3" key="1">
    <citation type="submission" date="2016-07" db="EMBL/GenBank/DDBJ databases">
        <title>Pervasive Adenine N6-methylation of Active Genes in Fungi.</title>
        <authorList>
            <consortium name="DOE Joint Genome Institute"/>
            <person name="Mondo S.J."/>
            <person name="Dannebaum R.O."/>
            <person name="Kuo R.C."/>
            <person name="Labutti K."/>
            <person name="Haridas S."/>
            <person name="Kuo A."/>
            <person name="Salamov A."/>
            <person name="Ahrendt S.R."/>
            <person name="Lipzen A."/>
            <person name="Sullivan W."/>
            <person name="Andreopoulos W.B."/>
            <person name="Clum A."/>
            <person name="Lindquist E."/>
            <person name="Daum C."/>
            <person name="Ramamoorthy G.K."/>
            <person name="Gryganskyi A."/>
            <person name="Culley D."/>
            <person name="Magnuson J.K."/>
            <person name="James T.Y."/>
            <person name="O'Malley M.A."/>
            <person name="Stajich J.E."/>
            <person name="Spatafora J.W."/>
            <person name="Visel A."/>
            <person name="Grigoriev I.V."/>
        </authorList>
    </citation>
    <scope>NUCLEOTIDE SEQUENCE [LARGE SCALE GENOMIC DNA]</scope>
    <source>
        <strain evidence="2 3">NRRL 2496</strain>
    </source>
</reference>
<dbReference type="AlphaFoldDB" id="A0A1X2HFZ6"/>
<dbReference type="InParanoid" id="A0A1X2HFZ6"/>
<feature type="non-terminal residue" evidence="2">
    <location>
        <position position="1"/>
    </location>
</feature>
<feature type="region of interest" description="Disordered" evidence="1">
    <location>
        <begin position="59"/>
        <end position="78"/>
    </location>
</feature>
<organism evidence="2 3">
    <name type="scientific">Syncephalastrum racemosum</name>
    <name type="common">Filamentous fungus</name>
    <dbReference type="NCBI Taxonomy" id="13706"/>
    <lineage>
        <taxon>Eukaryota</taxon>
        <taxon>Fungi</taxon>
        <taxon>Fungi incertae sedis</taxon>
        <taxon>Mucoromycota</taxon>
        <taxon>Mucoromycotina</taxon>
        <taxon>Mucoromycetes</taxon>
        <taxon>Mucorales</taxon>
        <taxon>Syncephalastraceae</taxon>
        <taxon>Syncephalastrum</taxon>
    </lineage>
</organism>
<evidence type="ECO:0000313" key="3">
    <source>
        <dbReference type="Proteomes" id="UP000242180"/>
    </source>
</evidence>
<dbReference type="OMA" id="CYHYSAN"/>
<protein>
    <submittedName>
        <fullName evidence="2">Uncharacterized protein</fullName>
    </submittedName>
</protein>
<dbReference type="Proteomes" id="UP000242180">
    <property type="component" value="Unassembled WGS sequence"/>
</dbReference>
<evidence type="ECO:0000313" key="2">
    <source>
        <dbReference type="EMBL" id="ORY97841.1"/>
    </source>
</evidence>
<proteinExistence type="predicted"/>
<dbReference type="EMBL" id="MCGN01000004">
    <property type="protein sequence ID" value="ORY97841.1"/>
    <property type="molecule type" value="Genomic_DNA"/>
</dbReference>